<dbReference type="InterPro" id="IPR003284">
    <property type="entry name" value="Sal_SpvB"/>
</dbReference>
<dbReference type="Gene3D" id="2.40.128.340">
    <property type="match status" value="2"/>
</dbReference>
<dbReference type="AlphaFoldDB" id="A0A934JU92"/>
<name>A0A934JU92_9GAMM</name>
<protein>
    <recommendedName>
        <fullName evidence="7">FG-GAP repeat protein</fullName>
    </recommendedName>
</protein>
<dbReference type="InterPro" id="IPR018247">
    <property type="entry name" value="EF_Hand_1_Ca_BS"/>
</dbReference>
<keyword evidence="4" id="KW-0732">Signal</keyword>
<gene>
    <name evidence="5" type="ORF">I8J31_12075</name>
</gene>
<dbReference type="PROSITE" id="PS00018">
    <property type="entry name" value="EF_HAND_1"/>
    <property type="match status" value="2"/>
</dbReference>
<dbReference type="Pfam" id="PF03534">
    <property type="entry name" value="SpvB"/>
    <property type="match status" value="1"/>
</dbReference>
<dbReference type="GO" id="GO:0005737">
    <property type="term" value="C:cytoplasm"/>
    <property type="evidence" value="ECO:0007669"/>
    <property type="project" value="InterPro"/>
</dbReference>
<evidence type="ECO:0000313" key="6">
    <source>
        <dbReference type="Proteomes" id="UP000628710"/>
    </source>
</evidence>
<keyword evidence="6" id="KW-1185">Reference proteome</keyword>
<proteinExistence type="predicted"/>
<evidence type="ECO:0008006" key="7">
    <source>
        <dbReference type="Google" id="ProtNLM"/>
    </source>
</evidence>
<dbReference type="GO" id="GO:0005576">
    <property type="term" value="C:extracellular region"/>
    <property type="evidence" value="ECO:0007669"/>
    <property type="project" value="UniProtKB-SubCell"/>
</dbReference>
<dbReference type="RefSeq" id="WP_325101201.1">
    <property type="nucleotide sequence ID" value="NZ_JAEMNX010000012.1"/>
</dbReference>
<dbReference type="Proteomes" id="UP000628710">
    <property type="component" value="Unassembled WGS sequence"/>
</dbReference>
<comment type="subcellular location">
    <subcellularLocation>
        <location evidence="1">Secreted</location>
    </subcellularLocation>
</comment>
<evidence type="ECO:0000256" key="4">
    <source>
        <dbReference type="SAM" id="SignalP"/>
    </source>
</evidence>
<keyword evidence="2" id="KW-0964">Secreted</keyword>
<feature type="chain" id="PRO_5038102247" description="FG-GAP repeat protein" evidence="4">
    <location>
        <begin position="23"/>
        <end position="525"/>
    </location>
</feature>
<accession>A0A934JU92</accession>
<comment type="caution">
    <text evidence="5">The sequence shown here is derived from an EMBL/GenBank/DDBJ whole genome shotgun (WGS) entry which is preliminary data.</text>
</comment>
<dbReference type="EMBL" id="JAEMNX010000012">
    <property type="protein sequence ID" value="MBJ7538412.1"/>
    <property type="molecule type" value="Genomic_DNA"/>
</dbReference>
<evidence type="ECO:0000256" key="2">
    <source>
        <dbReference type="ARBA" id="ARBA00022525"/>
    </source>
</evidence>
<evidence type="ECO:0000256" key="3">
    <source>
        <dbReference type="ARBA" id="ARBA00023026"/>
    </source>
</evidence>
<feature type="signal peptide" evidence="4">
    <location>
        <begin position="1"/>
        <end position="22"/>
    </location>
</feature>
<keyword evidence="3" id="KW-0843">Virulence</keyword>
<evidence type="ECO:0000256" key="1">
    <source>
        <dbReference type="ARBA" id="ARBA00004613"/>
    </source>
</evidence>
<reference evidence="5" key="1">
    <citation type="submission" date="2020-12" db="EMBL/GenBank/DDBJ databases">
        <title>Marinomonas arctica sp. nov., a psychrotolerant bacterium isolated from the Arctic.</title>
        <authorList>
            <person name="Zhang Y."/>
        </authorList>
    </citation>
    <scope>NUCLEOTIDE SEQUENCE</scope>
    <source>
        <strain evidence="5">C1424</strain>
    </source>
</reference>
<organism evidence="5 6">
    <name type="scientific">Marinomonas transparens</name>
    <dbReference type="NCBI Taxonomy" id="2795388"/>
    <lineage>
        <taxon>Bacteria</taxon>
        <taxon>Pseudomonadati</taxon>
        <taxon>Pseudomonadota</taxon>
        <taxon>Gammaproteobacteria</taxon>
        <taxon>Oceanospirillales</taxon>
        <taxon>Oceanospirillaceae</taxon>
        <taxon>Marinomonas</taxon>
    </lineage>
</organism>
<sequence length="525" mass="55424">MFKTIPLYVFVCLLGFINVSHAETLVGSLSGEAGVSSSGAATYQIPIDVPPGINGLQPNLALRYNSQQGNGLLGLGWQLTGLSEITRCAANQAQDGFIKAVDFTNDRFCLDGEKLKVVSGSYGAVGAEYRTETNPQVKIFTFDGVSGNPGSWQVIQLNGHVFTYGDSSNSKLLANGTYAGKTVKWGLGSIQDSSNNQVNYSYINDQANGGLSVSSISYNAYRVDMAYEGRSDVSTSYEAGSVSKITQRLSSIAINTTSYDFDYQDDNFTNTSMLLGITYCSDTECYPKTVFDYNSQDLADVSGFTKAKSANHIGGWGNGRQYLTMDVNGDGLMDIAEIYNYASGMAGTTTWISDGAGGFAKAKSANHIGGWGNGRQYLTMDVNGDGLMDITEVYNNGGSAATTTWVSDGAGGFAKAKSANHIGGWGNGRQYLTMDVNGDGLMDIAEIYSYASGMAGTTTWISDGAGGFAKAKSANHIGGWGNGRQYLTMDVNGDGLMDITEVYNNGGSAATTTWVSDGAGGFAKA</sequence>
<dbReference type="SUPFAM" id="SSF69318">
    <property type="entry name" value="Integrin alpha N-terminal domain"/>
    <property type="match status" value="1"/>
</dbReference>
<dbReference type="InterPro" id="IPR028994">
    <property type="entry name" value="Integrin_alpha_N"/>
</dbReference>
<evidence type="ECO:0000313" key="5">
    <source>
        <dbReference type="EMBL" id="MBJ7538412.1"/>
    </source>
</evidence>
<feature type="non-terminal residue" evidence="5">
    <location>
        <position position="525"/>
    </location>
</feature>